<accession>A0ABT0KJR4</accession>
<keyword evidence="4" id="KW-1185">Reference proteome</keyword>
<dbReference type="InterPro" id="IPR000983">
    <property type="entry name" value="Bac_GSPG_pilin"/>
</dbReference>
<keyword evidence="2" id="KW-0472">Membrane</keyword>
<name>A0ABT0KJR4_9GAMM</name>
<organism evidence="3 4">
    <name type="scientific">Shewanella electrodiphila</name>
    <dbReference type="NCBI Taxonomy" id="934143"/>
    <lineage>
        <taxon>Bacteria</taxon>
        <taxon>Pseudomonadati</taxon>
        <taxon>Pseudomonadota</taxon>
        <taxon>Gammaproteobacteria</taxon>
        <taxon>Alteromonadales</taxon>
        <taxon>Shewanellaceae</taxon>
        <taxon>Shewanella</taxon>
    </lineage>
</organism>
<dbReference type="InterPro" id="IPR045584">
    <property type="entry name" value="Pilin-like"/>
</dbReference>
<keyword evidence="1" id="KW-0488">Methylation</keyword>
<dbReference type="InterPro" id="IPR031982">
    <property type="entry name" value="PilE-like"/>
</dbReference>
<feature type="transmembrane region" description="Helical" evidence="2">
    <location>
        <begin position="7"/>
        <end position="27"/>
    </location>
</feature>
<gene>
    <name evidence="3" type="ORF">L2737_01840</name>
</gene>
<dbReference type="PRINTS" id="PR00813">
    <property type="entry name" value="BCTERIALGSPG"/>
</dbReference>
<keyword evidence="2" id="KW-1133">Transmembrane helix</keyword>
<evidence type="ECO:0000313" key="3">
    <source>
        <dbReference type="EMBL" id="MCL1044076.1"/>
    </source>
</evidence>
<dbReference type="EMBL" id="JAKIKU010000001">
    <property type="protein sequence ID" value="MCL1044076.1"/>
    <property type="molecule type" value="Genomic_DNA"/>
</dbReference>
<evidence type="ECO:0000256" key="1">
    <source>
        <dbReference type="ARBA" id="ARBA00022481"/>
    </source>
</evidence>
<comment type="caution">
    <text evidence="3">The sequence shown here is derived from an EMBL/GenBank/DDBJ whole genome shotgun (WGS) entry which is preliminary data.</text>
</comment>
<dbReference type="NCBIfam" id="TIGR02532">
    <property type="entry name" value="IV_pilin_GFxxxE"/>
    <property type="match status" value="1"/>
</dbReference>
<dbReference type="Pfam" id="PF16732">
    <property type="entry name" value="ComP_DUS"/>
    <property type="match status" value="1"/>
</dbReference>
<dbReference type="RefSeq" id="WP_248954552.1">
    <property type="nucleotide sequence ID" value="NZ_JAKIKU010000001.1"/>
</dbReference>
<dbReference type="SUPFAM" id="SSF54523">
    <property type="entry name" value="Pili subunits"/>
    <property type="match status" value="1"/>
</dbReference>
<dbReference type="Proteomes" id="UP001202134">
    <property type="component" value="Unassembled WGS sequence"/>
</dbReference>
<proteinExistence type="predicted"/>
<reference evidence="3 4" key="1">
    <citation type="submission" date="2022-01" db="EMBL/GenBank/DDBJ databases">
        <title>Whole genome-based taxonomy of the Shewanellaceae.</title>
        <authorList>
            <person name="Martin-Rodriguez A.J."/>
        </authorList>
    </citation>
    <scope>NUCLEOTIDE SEQUENCE [LARGE SCALE GENOMIC DNA]</scope>
    <source>
        <strain evidence="3 4">DSM 24955</strain>
    </source>
</reference>
<evidence type="ECO:0000313" key="4">
    <source>
        <dbReference type="Proteomes" id="UP001202134"/>
    </source>
</evidence>
<keyword evidence="2" id="KW-0812">Transmembrane</keyword>
<dbReference type="Pfam" id="PF07963">
    <property type="entry name" value="N_methyl"/>
    <property type="match status" value="1"/>
</dbReference>
<dbReference type="InterPro" id="IPR012902">
    <property type="entry name" value="N_methyl_site"/>
</dbReference>
<dbReference type="Gene3D" id="3.30.700.10">
    <property type="entry name" value="Glycoprotein, Type 4 Pilin"/>
    <property type="match status" value="1"/>
</dbReference>
<dbReference type="PROSITE" id="PS00409">
    <property type="entry name" value="PROKAR_NTER_METHYL"/>
    <property type="match status" value="1"/>
</dbReference>
<protein>
    <submittedName>
        <fullName evidence="3">Prepilin-type N-terminal cleavage/methylation domain-containing protein</fullName>
    </submittedName>
</protein>
<sequence>MKKKTGFTLIEVMITVVIIGILASIAYPSYTGFIAKGARADGLAGLMAVANRQEQYYLDNRSYTTDMTKLGFNADPWVVENTFYEIDSTIAAGVLTISATAKGVQATRDSACASITLTDSGLRSPEECW</sequence>
<evidence type="ECO:0000256" key="2">
    <source>
        <dbReference type="SAM" id="Phobius"/>
    </source>
</evidence>